<protein>
    <submittedName>
        <fullName evidence="2">Uncharacterized protein</fullName>
    </submittedName>
</protein>
<evidence type="ECO:0000313" key="2">
    <source>
        <dbReference type="EMBL" id="ELK05881.1"/>
    </source>
</evidence>
<evidence type="ECO:0000256" key="1">
    <source>
        <dbReference type="SAM" id="MobiDB-lite"/>
    </source>
</evidence>
<dbReference type="InParanoid" id="L5K550"/>
<reference evidence="3" key="1">
    <citation type="journal article" date="2013" name="Science">
        <title>Comparative analysis of bat genomes provides insight into the evolution of flight and immunity.</title>
        <authorList>
            <person name="Zhang G."/>
            <person name="Cowled C."/>
            <person name="Shi Z."/>
            <person name="Huang Z."/>
            <person name="Bishop-Lilly K.A."/>
            <person name="Fang X."/>
            <person name="Wynne J.W."/>
            <person name="Xiong Z."/>
            <person name="Baker M.L."/>
            <person name="Zhao W."/>
            <person name="Tachedjian M."/>
            <person name="Zhu Y."/>
            <person name="Zhou P."/>
            <person name="Jiang X."/>
            <person name="Ng J."/>
            <person name="Yang L."/>
            <person name="Wu L."/>
            <person name="Xiao J."/>
            <person name="Feng Y."/>
            <person name="Chen Y."/>
            <person name="Sun X."/>
            <person name="Zhang Y."/>
            <person name="Marsh G.A."/>
            <person name="Crameri G."/>
            <person name="Broder C.C."/>
            <person name="Frey K.G."/>
            <person name="Wang L.F."/>
            <person name="Wang J."/>
        </authorList>
    </citation>
    <scope>NUCLEOTIDE SEQUENCE [LARGE SCALE GENOMIC DNA]</scope>
</reference>
<feature type="region of interest" description="Disordered" evidence="1">
    <location>
        <begin position="79"/>
        <end position="193"/>
    </location>
</feature>
<dbReference type="EMBL" id="KB031037">
    <property type="protein sequence ID" value="ELK05881.1"/>
    <property type="molecule type" value="Genomic_DNA"/>
</dbReference>
<evidence type="ECO:0000313" key="3">
    <source>
        <dbReference type="Proteomes" id="UP000010552"/>
    </source>
</evidence>
<proteinExistence type="predicted"/>
<feature type="region of interest" description="Disordered" evidence="1">
    <location>
        <begin position="11"/>
        <end position="44"/>
    </location>
</feature>
<feature type="compositionally biased region" description="Low complexity" evidence="1">
    <location>
        <begin position="32"/>
        <end position="42"/>
    </location>
</feature>
<feature type="compositionally biased region" description="Low complexity" evidence="1">
    <location>
        <begin position="178"/>
        <end position="190"/>
    </location>
</feature>
<accession>L5K550</accession>
<keyword evidence="3" id="KW-1185">Reference proteome</keyword>
<organism evidence="2 3">
    <name type="scientific">Pteropus alecto</name>
    <name type="common">Black flying fox</name>
    <dbReference type="NCBI Taxonomy" id="9402"/>
    <lineage>
        <taxon>Eukaryota</taxon>
        <taxon>Metazoa</taxon>
        <taxon>Chordata</taxon>
        <taxon>Craniata</taxon>
        <taxon>Vertebrata</taxon>
        <taxon>Euteleostomi</taxon>
        <taxon>Mammalia</taxon>
        <taxon>Eutheria</taxon>
        <taxon>Laurasiatheria</taxon>
        <taxon>Chiroptera</taxon>
        <taxon>Yinpterochiroptera</taxon>
        <taxon>Pteropodoidea</taxon>
        <taxon>Pteropodidae</taxon>
        <taxon>Pteropodinae</taxon>
        <taxon>Pteropus</taxon>
    </lineage>
</organism>
<gene>
    <name evidence="2" type="ORF">PAL_GLEAN10017369</name>
</gene>
<sequence length="230" mass="24013">MSSPRARCWALRMRQRSAGSRAPSPGNGGRSGWRSPGPRRAGLIPRQHRLAPRFLGLQAGAGPEQLKLRWLAGFKAKWGAARDSPVPRGPLRGLGLCSPAEELQSPTGGGHKAPPPPTDSWSLVATDTGRGWEGARSRAPAHATLLAPRSLPRRRSRPSPSPRRAPPSGERPGDSRPAAKGARGAAGAGAECRPPCALVAPALRSGTELGGAQRALFPRFRKGHPGGGAP</sequence>
<dbReference type="Proteomes" id="UP000010552">
    <property type="component" value="Unassembled WGS sequence"/>
</dbReference>
<dbReference type="AlphaFoldDB" id="L5K550"/>
<name>L5K550_PTEAL</name>